<dbReference type="PRINTS" id="PR00625">
    <property type="entry name" value="JDOMAIN"/>
</dbReference>
<dbReference type="PANTHER" id="PTHR44145:SF3">
    <property type="entry name" value="DNAJ HOMOLOG SUBFAMILY A MEMBER 3, MITOCHONDRIAL"/>
    <property type="match status" value="1"/>
</dbReference>
<gene>
    <name evidence="5" type="ORF">PFMG_02346</name>
</gene>
<dbReference type="OrthoDB" id="10250354at2759"/>
<dbReference type="SUPFAM" id="SSF52833">
    <property type="entry name" value="Thioredoxin-like"/>
    <property type="match status" value="1"/>
</dbReference>
<dbReference type="PROSITE" id="PS00116">
    <property type="entry name" value="DNA_POLYMERASE_B"/>
    <property type="match status" value="1"/>
</dbReference>
<dbReference type="CDD" id="cd06257">
    <property type="entry name" value="DnaJ"/>
    <property type="match status" value="1"/>
</dbReference>
<dbReference type="InterPro" id="IPR013766">
    <property type="entry name" value="Thioredoxin_domain"/>
</dbReference>
<dbReference type="InterPro" id="IPR036869">
    <property type="entry name" value="J_dom_sf"/>
</dbReference>
<evidence type="ECO:0000256" key="2">
    <source>
        <dbReference type="SAM" id="MobiDB-lite"/>
    </source>
</evidence>
<dbReference type="InterPro" id="IPR051938">
    <property type="entry name" value="Apopto_cytoskel_mod"/>
</dbReference>
<dbReference type="Proteomes" id="UP000054562">
    <property type="component" value="Unassembled WGS sequence"/>
</dbReference>
<feature type="transmembrane region" description="Helical" evidence="3">
    <location>
        <begin position="608"/>
        <end position="625"/>
    </location>
</feature>
<dbReference type="GO" id="GO:0003676">
    <property type="term" value="F:nucleic acid binding"/>
    <property type="evidence" value="ECO:0007669"/>
    <property type="project" value="InterPro"/>
</dbReference>
<feature type="region of interest" description="Disordered" evidence="2">
    <location>
        <begin position="1"/>
        <end position="29"/>
    </location>
</feature>
<keyword evidence="3" id="KW-1133">Transmembrane helix</keyword>
<dbReference type="InterPro" id="IPR001623">
    <property type="entry name" value="DnaJ_domain"/>
</dbReference>
<dbReference type="GO" id="GO:0000166">
    <property type="term" value="F:nucleotide binding"/>
    <property type="evidence" value="ECO:0007669"/>
    <property type="project" value="InterPro"/>
</dbReference>
<dbReference type="InterPro" id="IPR036249">
    <property type="entry name" value="Thioredoxin-like_sf"/>
</dbReference>
<keyword evidence="3" id="KW-0472">Membrane</keyword>
<evidence type="ECO:0000256" key="1">
    <source>
        <dbReference type="ARBA" id="ARBA00023186"/>
    </source>
</evidence>
<keyword evidence="1" id="KW-0143">Chaperone</keyword>
<dbReference type="FunFam" id="1.10.287.110:FF:000102">
    <property type="entry name" value="Molecular chaperone DnaJ"/>
    <property type="match status" value="1"/>
</dbReference>
<reference evidence="6" key="2">
    <citation type="submission" date="2015-07" db="EMBL/GenBank/DDBJ databases">
        <title>The genome sequence of Plasmodium falciparum IGH-CR14.</title>
        <authorList>
            <consortium name="The Broad Institute Genome Sequencing Platform"/>
            <person name="Volkman S.K."/>
            <person name="Neafsey D.E."/>
            <person name="Dash A.P."/>
            <person name="Chitnis C.E."/>
            <person name="Hartl D.L."/>
            <person name="Young S.K."/>
            <person name="Kodira C.D."/>
            <person name="Zeng Q."/>
            <person name="Koehrsen M."/>
            <person name="Godfrey P."/>
            <person name="Alvarado L."/>
            <person name="Berlin A."/>
            <person name="Borenstein D."/>
            <person name="Chen Z."/>
            <person name="Engels R."/>
            <person name="Freedman E."/>
            <person name="Gellesch M."/>
            <person name="Goldberg J."/>
            <person name="Griggs A."/>
            <person name="Gujja S."/>
            <person name="Heiman D."/>
            <person name="Hepburn T."/>
            <person name="Howarth C."/>
            <person name="Jen D."/>
            <person name="Larson L."/>
            <person name="Lewis B."/>
            <person name="Mehta T."/>
            <person name="Park D."/>
            <person name="Pearson M."/>
            <person name="Roberts A."/>
            <person name="Saif S."/>
            <person name="Shea T."/>
            <person name="Shenoy N."/>
            <person name="Sisk P."/>
            <person name="Stolte C."/>
            <person name="Sykes S."/>
            <person name="Walk T."/>
            <person name="White J."/>
            <person name="Yandava C."/>
            <person name="Wirth D.F."/>
            <person name="Nusbaum C."/>
            <person name="Birren B."/>
        </authorList>
    </citation>
    <scope>NUCLEOTIDE SEQUENCE [LARGE SCALE GENOMIC DNA]</scope>
    <source>
        <strain evidence="6">IGH-CR14</strain>
    </source>
</reference>
<dbReference type="Pfam" id="PF00085">
    <property type="entry name" value="Thioredoxin"/>
    <property type="match status" value="1"/>
</dbReference>
<dbReference type="EMBL" id="GG665129">
    <property type="protein sequence ID" value="KNG76178.1"/>
    <property type="molecule type" value="Genomic_DNA"/>
</dbReference>
<feature type="transmembrane region" description="Helical" evidence="3">
    <location>
        <begin position="74"/>
        <end position="96"/>
    </location>
</feature>
<dbReference type="SUPFAM" id="SSF46565">
    <property type="entry name" value="Chaperone J-domain"/>
    <property type="match status" value="1"/>
</dbReference>
<dbReference type="InterPro" id="IPR017964">
    <property type="entry name" value="DNA-dir_DNA_pol_B_CS"/>
</dbReference>
<dbReference type="Gene3D" id="1.10.287.110">
    <property type="entry name" value="DnaJ domain"/>
    <property type="match status" value="1"/>
</dbReference>
<keyword evidence="3" id="KW-0812">Transmembrane</keyword>
<sequence>MGRKASNDSYENSDVNGAVSKSKRKPKGKADITHIMHALHHKKMNEKKNMKDKKDGNFSGNMIGGMYKNKLRYILDNIIIISIILSFVVLISFKYLEEKYSIESYFEDGDSFDYYEVLKCKRGDSIQKIKKNYRDLSKQYHPDSNKNCKDCDKKFQEITKAYKTLSDSRLKKAYDNSKGKVLKLIESNSINLNMKNYVDLVENSNDYWIIQIYSDTDSLCLSFSNIWEEGFDKYHEYISFGRINISTDKKLIKQKVPFNVKIYPTIFILSPDGTYQLYSNIFNATSKDFQNFITSNYPNNIYDLKMLNDALYKMSSLNVKKSGYIDKNHHVILLTNKKKLSLQAKQITYKFNNIYKTYSIKYNEIDNISNESIKKSIIDSLKVLSIKKDEYLKENQNIDYFILVNNNQVKIIRRISPTNIKNVYNDALKKNIVEINSINVDSVCSTMGSRKTYCYVIFVDNVDDEKNVNYMRKTYQNINSSYNKFVSKNGSEETEEQLFIQPVYVLKKNLTKKFNKFINDKTINKYDAFLLDYSSNTFSSINEIKNLSNYSQNKDDLSFLHNIYKDIEILNFQKIPKYCLPFNINCLFNIKTTTPYKLYNIINRTSKLQIIFSLIVGFMLFPTFKEYGFLKYVLFALSVGFSVIVINIKDFILLLAS</sequence>
<protein>
    <submittedName>
        <fullName evidence="5">Molecular chaperone DnaJ</fullName>
    </submittedName>
</protein>
<dbReference type="AlphaFoldDB" id="A0A0L1IAK5"/>
<dbReference type="Pfam" id="PF00226">
    <property type="entry name" value="DnaJ"/>
    <property type="match status" value="1"/>
</dbReference>
<accession>A0A0L1IAK5</accession>
<evidence type="ECO:0000313" key="6">
    <source>
        <dbReference type="Proteomes" id="UP000054562"/>
    </source>
</evidence>
<organism evidence="5 6">
    <name type="scientific">Plasmodium falciparum IGH-CR14</name>
    <dbReference type="NCBI Taxonomy" id="580059"/>
    <lineage>
        <taxon>Eukaryota</taxon>
        <taxon>Sar</taxon>
        <taxon>Alveolata</taxon>
        <taxon>Apicomplexa</taxon>
        <taxon>Aconoidasida</taxon>
        <taxon>Haemosporida</taxon>
        <taxon>Plasmodiidae</taxon>
        <taxon>Plasmodium</taxon>
        <taxon>Plasmodium (Laverania)</taxon>
    </lineage>
</organism>
<dbReference type="SMART" id="SM00271">
    <property type="entry name" value="DnaJ"/>
    <property type="match status" value="1"/>
</dbReference>
<evidence type="ECO:0000259" key="4">
    <source>
        <dbReference type="PROSITE" id="PS50076"/>
    </source>
</evidence>
<evidence type="ECO:0000313" key="5">
    <source>
        <dbReference type="EMBL" id="KNG76178.1"/>
    </source>
</evidence>
<dbReference type="PROSITE" id="PS50076">
    <property type="entry name" value="DNAJ_2"/>
    <property type="match status" value="1"/>
</dbReference>
<reference evidence="6" key="1">
    <citation type="submission" date="2015-07" db="EMBL/GenBank/DDBJ databases">
        <title>Annotation of Plasmodium falciparum IGH-CR14.</title>
        <authorList>
            <consortium name="The Broad Institute Genome Sequencing Platform"/>
            <person name="Volkman S.K."/>
            <person name="Neafsey D.E."/>
            <person name="Dash A.P."/>
            <person name="Chitnis C.E."/>
            <person name="Hartl D.L."/>
            <person name="Young S.K."/>
            <person name="Zeng Q."/>
            <person name="Koehrsen M."/>
            <person name="Alvarado L."/>
            <person name="Berlin A."/>
            <person name="Borenstein D."/>
            <person name="Chapman S.B."/>
            <person name="Chen Z."/>
            <person name="Engels R."/>
            <person name="Freedman E."/>
            <person name="Gellesch M."/>
            <person name="Goldberg J."/>
            <person name="Griggs A."/>
            <person name="Gujja S."/>
            <person name="Heilman E.R."/>
            <person name="Heiman D.I."/>
            <person name="Howarth C."/>
            <person name="Jen D."/>
            <person name="Larson L."/>
            <person name="Mehta T."/>
            <person name="Neiman D."/>
            <person name="Park D."/>
            <person name="Pearson M."/>
            <person name="Roberts A."/>
            <person name="Saif S."/>
            <person name="Shea T."/>
            <person name="Shenoy N."/>
            <person name="Sisk P."/>
            <person name="Stolte C."/>
            <person name="Sykes S."/>
            <person name="Walk T."/>
            <person name="White J."/>
            <person name="Yandava C."/>
            <person name="Haas B."/>
            <person name="Henn M.R."/>
            <person name="Nusbaum C."/>
            <person name="Birren B."/>
        </authorList>
    </citation>
    <scope>NUCLEOTIDE SEQUENCE [LARGE SCALE GENOMIC DNA]</scope>
    <source>
        <strain evidence="6">IGH-CR14</strain>
    </source>
</reference>
<feature type="transmembrane region" description="Helical" evidence="3">
    <location>
        <begin position="632"/>
        <end position="656"/>
    </location>
</feature>
<evidence type="ECO:0000256" key="3">
    <source>
        <dbReference type="SAM" id="Phobius"/>
    </source>
</evidence>
<name>A0A0L1IAK5_PLAFA</name>
<dbReference type="PANTHER" id="PTHR44145">
    <property type="entry name" value="DNAJ HOMOLOG SUBFAMILY A MEMBER 3, MITOCHONDRIAL"/>
    <property type="match status" value="1"/>
</dbReference>
<dbReference type="Gene3D" id="3.40.30.10">
    <property type="entry name" value="Glutaredoxin"/>
    <property type="match status" value="1"/>
</dbReference>
<proteinExistence type="predicted"/>
<feature type="domain" description="J" evidence="4">
    <location>
        <begin position="113"/>
        <end position="178"/>
    </location>
</feature>